<sequence>MPSVVDKASQFSLQHKRYAFADRYLAGKKRFTKLCHQFNFSSLIQHRRLVYQRSDMPQQDSEEQVFVTRNKRSSASPEPTQSQHSQQNPSSGGSYKPRASNDQESGQGRRGSPGARSGQDDSPAARIRREAIEKCENLLSVPFRHSVEVQAADPSQSDVEPTNPSAAYLDYCINKELRRRKQNIVDNLMAAISECVERRLEALEEECEHTSGSHSSRAFQSGKHIPQTAGQKRSKGQSGRDESENEEEGDDKLRRKKDNKRTKTTKDDSRPRFACPYHQRDPKRFGTERTCCGPGWLEIGRVKEHLERRHSLSPHQCNRCLRRFDDEKDLKKHQRMTTPCPVKETSGLQRNLLDGYDEEQAKKLKTRVRMNPVEKWREWYCALFDVKPDSPDIPSPYYDPSLSTTRATTVKVENPEELREYWIKAKPAIEHQVAMVVEDAFNDWEPQLKVTVMERLQELPRIIADQFPFPGLSPEETSTAADDFGLYSCLDYYSFASEDLGEEPFDFQAIDDGAMLNNSATFDMNESTDSSDAYQASDSSATSLGDDSLYQQFDCKAAVMPNSIDLSLPNNDGIVRLESSIFDGPQLSLVLLIIAIIVHVRSSTLSLAISPTLSILTVILPILGFLNTAFYPSIRRTTKSSSSGVAKLAPLIVQVLQALITAILATLLLERVVPSEMMGCMLDKKWMDMFRAHDARSIRRIQDAFDCCGLNSIRDRAYPFPNTAPSSCAETYGRRTPCREPWSGALQTLSLLEFSVVIGVGLIQILGLLLAKKDSSWLSNWQSHGRGQSEQHRDGRRPLLIDRERDVIEEEETSAERPERPSQGYGSVHENESGPRVVPSAVIERNNWSED</sequence>
<feature type="compositionally biased region" description="Polar residues" evidence="2">
    <location>
        <begin position="73"/>
        <end position="93"/>
    </location>
</feature>
<proteinExistence type="predicted"/>
<feature type="compositionally biased region" description="Basic residues" evidence="2">
    <location>
        <begin position="254"/>
        <end position="263"/>
    </location>
</feature>
<keyword evidence="1" id="KW-0479">Metal-binding</keyword>
<feature type="transmembrane region" description="Helical" evidence="3">
    <location>
        <begin position="646"/>
        <end position="669"/>
    </location>
</feature>
<feature type="compositionally biased region" description="Polar residues" evidence="2">
    <location>
        <begin position="210"/>
        <end position="219"/>
    </location>
</feature>
<reference evidence="5 6" key="1">
    <citation type="submission" date="2020-05" db="EMBL/GenBank/DDBJ databases">
        <title>Identification and distribution of gene clusters putatively required for synthesis of sphingolipid metabolism inhibitors in phylogenetically diverse species of the filamentous fungus Fusarium.</title>
        <authorList>
            <person name="Kim H.-S."/>
            <person name="Busman M."/>
            <person name="Brown D.W."/>
            <person name="Divon H."/>
            <person name="Uhlig S."/>
            <person name="Proctor R.H."/>
        </authorList>
    </citation>
    <scope>NUCLEOTIDE SEQUENCE [LARGE SCALE GENOMIC DNA]</scope>
    <source>
        <strain evidence="5 6">NRRL 25211</strain>
    </source>
</reference>
<feature type="region of interest" description="Disordered" evidence="2">
    <location>
        <begin position="207"/>
        <end position="281"/>
    </location>
</feature>
<dbReference type="Proteomes" id="UP000544095">
    <property type="component" value="Unassembled WGS sequence"/>
</dbReference>
<feature type="compositionally biased region" description="Basic and acidic residues" evidence="2">
    <location>
        <begin position="787"/>
        <end position="806"/>
    </location>
</feature>
<feature type="transmembrane region" description="Helical" evidence="3">
    <location>
        <begin position="615"/>
        <end position="634"/>
    </location>
</feature>
<evidence type="ECO:0000256" key="2">
    <source>
        <dbReference type="SAM" id="MobiDB-lite"/>
    </source>
</evidence>
<keyword evidence="3" id="KW-0812">Transmembrane</keyword>
<dbReference type="EMBL" id="JAAOAR010000649">
    <property type="protein sequence ID" value="KAF5576258.1"/>
    <property type="molecule type" value="Genomic_DNA"/>
</dbReference>
<keyword evidence="3" id="KW-0472">Membrane</keyword>
<evidence type="ECO:0000313" key="5">
    <source>
        <dbReference type="EMBL" id="KAF5576258.1"/>
    </source>
</evidence>
<dbReference type="GO" id="GO:0008270">
    <property type="term" value="F:zinc ion binding"/>
    <property type="evidence" value="ECO:0007669"/>
    <property type="project" value="UniProtKB-KW"/>
</dbReference>
<feature type="domain" description="C2H2-type" evidence="4">
    <location>
        <begin position="315"/>
        <end position="338"/>
    </location>
</feature>
<keyword evidence="6" id="KW-1185">Reference proteome</keyword>
<feature type="region of interest" description="Disordered" evidence="2">
    <location>
        <begin position="781"/>
        <end position="851"/>
    </location>
</feature>
<comment type="caution">
    <text evidence="5">The sequence shown here is derived from an EMBL/GenBank/DDBJ whole genome shotgun (WGS) entry which is preliminary data.</text>
</comment>
<evidence type="ECO:0000313" key="6">
    <source>
        <dbReference type="Proteomes" id="UP000544095"/>
    </source>
</evidence>
<dbReference type="PROSITE" id="PS50157">
    <property type="entry name" value="ZINC_FINGER_C2H2_2"/>
    <property type="match status" value="1"/>
</dbReference>
<evidence type="ECO:0000259" key="4">
    <source>
        <dbReference type="PROSITE" id="PS50157"/>
    </source>
</evidence>
<dbReference type="PANTHER" id="PTHR38166:SF1">
    <property type="entry name" value="C2H2-TYPE DOMAIN-CONTAINING PROTEIN"/>
    <property type="match status" value="1"/>
</dbReference>
<keyword evidence="1" id="KW-0862">Zinc</keyword>
<evidence type="ECO:0000256" key="1">
    <source>
        <dbReference type="PROSITE-ProRule" id="PRU00042"/>
    </source>
</evidence>
<keyword evidence="3" id="KW-1133">Transmembrane helix</keyword>
<feature type="transmembrane region" description="Helical" evidence="3">
    <location>
        <begin position="751"/>
        <end position="771"/>
    </location>
</feature>
<dbReference type="AlphaFoldDB" id="A0A8H5KP32"/>
<keyword evidence="1" id="KW-0863">Zinc-finger</keyword>
<protein>
    <recommendedName>
        <fullName evidence="4">C2H2-type domain-containing protein</fullName>
    </recommendedName>
</protein>
<evidence type="ECO:0000256" key="3">
    <source>
        <dbReference type="SAM" id="Phobius"/>
    </source>
</evidence>
<dbReference type="PANTHER" id="PTHR38166">
    <property type="entry name" value="C2H2-TYPE DOMAIN-CONTAINING PROTEIN-RELATED"/>
    <property type="match status" value="1"/>
</dbReference>
<feature type="region of interest" description="Disordered" evidence="2">
    <location>
        <begin position="55"/>
        <end position="124"/>
    </location>
</feature>
<accession>A0A8H5KP32</accession>
<dbReference type="InterPro" id="IPR013087">
    <property type="entry name" value="Znf_C2H2_type"/>
</dbReference>
<name>A0A8H5KP32_9HYPO</name>
<organism evidence="5 6">
    <name type="scientific">Fusarium pseudoanthophilum</name>
    <dbReference type="NCBI Taxonomy" id="48495"/>
    <lineage>
        <taxon>Eukaryota</taxon>
        <taxon>Fungi</taxon>
        <taxon>Dikarya</taxon>
        <taxon>Ascomycota</taxon>
        <taxon>Pezizomycotina</taxon>
        <taxon>Sordariomycetes</taxon>
        <taxon>Hypocreomycetidae</taxon>
        <taxon>Hypocreales</taxon>
        <taxon>Nectriaceae</taxon>
        <taxon>Fusarium</taxon>
        <taxon>Fusarium fujikuroi species complex</taxon>
    </lineage>
</organism>
<gene>
    <name evidence="5" type="ORF">FPANT_11024</name>
</gene>